<dbReference type="Proteomes" id="UP000326780">
    <property type="component" value="Chromosome"/>
</dbReference>
<evidence type="ECO:0000313" key="1">
    <source>
        <dbReference type="EMBL" id="QFZ82800.1"/>
    </source>
</evidence>
<sequence length="172" mass="18454">MKRFALIAAVVVAALIASAVAYRGYRVNTSTSDTSTAVSSDESQAQGRLLAKLRFDAPSFGDCSVHDAWLEKSSTFVTRSWFGIRLGKETIPTAAIHVVLNIPKDPFQSAESLSFDETNPTASDLGLTGSFTQTVTINAKRYWLFGSNTVFPPPAVMKFSCGTAKAHATLAN</sequence>
<dbReference type="RefSeq" id="WP_153281612.1">
    <property type="nucleotide sequence ID" value="NZ_CP045644.1"/>
</dbReference>
<gene>
    <name evidence="1" type="ORF">GFK26_08510</name>
</gene>
<name>A0A5Q0LZB9_VARPD</name>
<organism evidence="1 2">
    <name type="scientific">Variovorax paradoxus</name>
    <dbReference type="NCBI Taxonomy" id="34073"/>
    <lineage>
        <taxon>Bacteria</taxon>
        <taxon>Pseudomonadati</taxon>
        <taxon>Pseudomonadota</taxon>
        <taxon>Betaproteobacteria</taxon>
        <taxon>Burkholderiales</taxon>
        <taxon>Comamonadaceae</taxon>
        <taxon>Variovorax</taxon>
    </lineage>
</organism>
<evidence type="ECO:0000313" key="2">
    <source>
        <dbReference type="Proteomes" id="UP000326780"/>
    </source>
</evidence>
<protein>
    <submittedName>
        <fullName evidence="1">Uncharacterized protein</fullName>
    </submittedName>
</protein>
<reference evidence="1 2" key="1">
    <citation type="submission" date="2019-10" db="EMBL/GenBank/DDBJ databases">
        <title>Complete genome sequence of Variovorax paradoxus 5C-2.</title>
        <authorList>
            <person name="Gogoleva N.E."/>
            <person name="Balkin A.S."/>
        </authorList>
    </citation>
    <scope>NUCLEOTIDE SEQUENCE [LARGE SCALE GENOMIC DNA]</scope>
    <source>
        <strain evidence="1 2">5C-2</strain>
    </source>
</reference>
<accession>A0A5Q0LZB9</accession>
<proteinExistence type="predicted"/>
<dbReference type="EMBL" id="CP045644">
    <property type="protein sequence ID" value="QFZ82800.1"/>
    <property type="molecule type" value="Genomic_DNA"/>
</dbReference>
<dbReference type="AlphaFoldDB" id="A0A5Q0LZB9"/>